<evidence type="ECO:0000259" key="1">
    <source>
        <dbReference type="Pfam" id="PF01370"/>
    </source>
</evidence>
<keyword evidence="3" id="KW-1185">Reference proteome</keyword>
<name>A0ABZ2C6K1_9PROT</name>
<accession>A0ABZ2C6K1</accession>
<feature type="domain" description="NAD-dependent epimerase/dehydratase" evidence="1">
    <location>
        <begin position="4"/>
        <end position="213"/>
    </location>
</feature>
<evidence type="ECO:0000313" key="2">
    <source>
        <dbReference type="EMBL" id="WVX67037.1"/>
    </source>
</evidence>
<reference evidence="2 3" key="1">
    <citation type="journal article" date="2024" name="Environ. Microbiol.">
        <title>Novel evolutionary insights on the interactions of the Holosporales (Alphaproteobacteria) with eukaryotic hosts from comparative genomics.</title>
        <authorList>
            <person name="Giovannini M."/>
            <person name="Petroni G."/>
            <person name="Castelli M."/>
        </authorList>
    </citation>
    <scope>NUCLEOTIDE SEQUENCE [LARGE SCALE GENOMIC DNA]</scope>
    <source>
        <strain evidence="2 3">US_Bl 15I1</strain>
    </source>
</reference>
<organism evidence="2 3">
    <name type="scientific">Candidatus Bealeia paramacronuclearis</name>
    <dbReference type="NCBI Taxonomy" id="1921001"/>
    <lineage>
        <taxon>Bacteria</taxon>
        <taxon>Pseudomonadati</taxon>
        <taxon>Pseudomonadota</taxon>
        <taxon>Alphaproteobacteria</taxon>
        <taxon>Holosporales</taxon>
        <taxon>Holosporaceae</taxon>
        <taxon>Candidatus Bealeia</taxon>
    </lineage>
</organism>
<sequence length="306" mass="33776">MKTITVFGGSGFIGRYVIQNLAQAGYNIRVAVRFPVQANFLKVLGRVGQITPICAPVNIPELVDHAIQKSDGIINLTGILFEKKNQTFEHVHVDGVRNIAKAAQKYEIQNVVHVSALGQGKNSTSQYARTKALGEEVLRSHVKEAVILRPSVVFGPEDQFFNRFAEIACLSPFIPLIGGGHTKLQPIYVGDVAEAITRVLGRYASYGNTYEIGGPFTYTFRELMILMLKVIERERILLSLPYSLATLMGWFGQFLPTPPLTADQVELLKADNIVSGKYPTISDLGIDPKTVEAIIPSYLGRFRRVG</sequence>
<dbReference type="PANTHER" id="PTHR12126">
    <property type="entry name" value="NADH-UBIQUINONE OXIDOREDUCTASE 39 KDA SUBUNIT-RELATED"/>
    <property type="match status" value="1"/>
</dbReference>
<dbReference type="PANTHER" id="PTHR12126:SF11">
    <property type="entry name" value="NADH DEHYDROGENASE [UBIQUINONE] 1 ALPHA SUBCOMPLEX SUBUNIT 9, MITOCHONDRIAL"/>
    <property type="match status" value="1"/>
</dbReference>
<dbReference type="CDD" id="cd05271">
    <property type="entry name" value="NDUFA9_like_SDR_a"/>
    <property type="match status" value="1"/>
</dbReference>
<dbReference type="EMBL" id="CP133270">
    <property type="protein sequence ID" value="WVX67037.1"/>
    <property type="molecule type" value="Genomic_DNA"/>
</dbReference>
<dbReference type="SUPFAM" id="SSF51735">
    <property type="entry name" value="NAD(P)-binding Rossmann-fold domains"/>
    <property type="match status" value="1"/>
</dbReference>
<dbReference type="InterPro" id="IPR036291">
    <property type="entry name" value="NAD(P)-bd_dom_sf"/>
</dbReference>
<gene>
    <name evidence="2" type="ORF">Bealeia1_01234</name>
</gene>
<dbReference type="RefSeq" id="WP_331255838.1">
    <property type="nucleotide sequence ID" value="NZ_CP133270.1"/>
</dbReference>
<proteinExistence type="predicted"/>
<protein>
    <submittedName>
        <fullName evidence="2">Complex I NDUFA9 subunit family protein</fullName>
    </submittedName>
</protein>
<dbReference type="Pfam" id="PF01370">
    <property type="entry name" value="Epimerase"/>
    <property type="match status" value="1"/>
</dbReference>
<evidence type="ECO:0000313" key="3">
    <source>
        <dbReference type="Proteomes" id="UP001330434"/>
    </source>
</evidence>
<dbReference type="Gene3D" id="3.40.50.720">
    <property type="entry name" value="NAD(P)-binding Rossmann-like Domain"/>
    <property type="match status" value="1"/>
</dbReference>
<dbReference type="Proteomes" id="UP001330434">
    <property type="component" value="Chromosome"/>
</dbReference>
<dbReference type="InterPro" id="IPR051207">
    <property type="entry name" value="ComplexI_NDUFA9_subunit"/>
</dbReference>
<dbReference type="InterPro" id="IPR001509">
    <property type="entry name" value="Epimerase_deHydtase"/>
</dbReference>